<evidence type="ECO:0000256" key="5">
    <source>
        <dbReference type="RuleBase" id="RU362125"/>
    </source>
</evidence>
<reference evidence="9 10" key="1">
    <citation type="submission" date="2018-11" db="EMBL/GenBank/DDBJ databases">
        <title>Sequencing the genomes of 1000 actinobacteria strains.</title>
        <authorList>
            <person name="Klenk H.-P."/>
        </authorList>
    </citation>
    <scope>NUCLEOTIDE SEQUENCE [LARGE SCALE GENOMIC DNA]</scope>
    <source>
        <strain evidence="9 10">DSM 44231</strain>
    </source>
</reference>
<dbReference type="SUPFAM" id="SSF47203">
    <property type="entry name" value="Acyl-CoA dehydrogenase C-terminal domain-like"/>
    <property type="match status" value="1"/>
</dbReference>
<protein>
    <submittedName>
        <fullName evidence="9">Alkylation response protein AidB-like acyl-CoA dehydrogenase</fullName>
    </submittedName>
</protein>
<dbReference type="SUPFAM" id="SSF56645">
    <property type="entry name" value="Acyl-CoA dehydrogenase NM domain-like"/>
    <property type="match status" value="1"/>
</dbReference>
<evidence type="ECO:0000256" key="4">
    <source>
        <dbReference type="ARBA" id="ARBA00022827"/>
    </source>
</evidence>
<keyword evidence="4 5" id="KW-0274">FAD</keyword>
<accession>A0A3N1H052</accession>
<dbReference type="Gene3D" id="1.10.540.10">
    <property type="entry name" value="Acyl-CoA dehydrogenase/oxidase, N-terminal domain"/>
    <property type="match status" value="1"/>
</dbReference>
<comment type="cofactor">
    <cofactor evidence="1 5">
        <name>FAD</name>
        <dbReference type="ChEBI" id="CHEBI:57692"/>
    </cofactor>
</comment>
<dbReference type="GO" id="GO:0050660">
    <property type="term" value="F:flavin adenine dinucleotide binding"/>
    <property type="evidence" value="ECO:0007669"/>
    <property type="project" value="InterPro"/>
</dbReference>
<dbReference type="InterPro" id="IPR006091">
    <property type="entry name" value="Acyl-CoA_Oxase/DH_mid-dom"/>
</dbReference>
<dbReference type="PANTHER" id="PTHR43884">
    <property type="entry name" value="ACYL-COA DEHYDROGENASE"/>
    <property type="match status" value="1"/>
</dbReference>
<evidence type="ECO:0000256" key="3">
    <source>
        <dbReference type="ARBA" id="ARBA00022630"/>
    </source>
</evidence>
<dbReference type="InterPro" id="IPR036250">
    <property type="entry name" value="AcylCo_DH-like_C"/>
</dbReference>
<keyword evidence="3 5" id="KW-0285">Flavoprotein</keyword>
<dbReference type="Pfam" id="PF00441">
    <property type="entry name" value="Acyl-CoA_dh_1"/>
    <property type="match status" value="1"/>
</dbReference>
<dbReference type="RefSeq" id="WP_170184959.1">
    <property type="nucleotide sequence ID" value="NZ_RJKM01000001.1"/>
</dbReference>
<dbReference type="Gene3D" id="1.20.140.10">
    <property type="entry name" value="Butyryl-CoA Dehydrogenase, subunit A, domain 3"/>
    <property type="match status" value="1"/>
</dbReference>
<dbReference type="InterPro" id="IPR009100">
    <property type="entry name" value="AcylCoA_DH/oxidase_NM_dom_sf"/>
</dbReference>
<comment type="caution">
    <text evidence="9">The sequence shown here is derived from an EMBL/GenBank/DDBJ whole genome shotgun (WGS) entry which is preliminary data.</text>
</comment>
<evidence type="ECO:0000259" key="8">
    <source>
        <dbReference type="Pfam" id="PF02771"/>
    </source>
</evidence>
<evidence type="ECO:0000313" key="10">
    <source>
        <dbReference type="Proteomes" id="UP000268727"/>
    </source>
</evidence>
<evidence type="ECO:0000259" key="6">
    <source>
        <dbReference type="Pfam" id="PF00441"/>
    </source>
</evidence>
<dbReference type="EMBL" id="RJKM01000001">
    <property type="protein sequence ID" value="ROP35858.1"/>
    <property type="molecule type" value="Genomic_DNA"/>
</dbReference>
<organism evidence="9 10">
    <name type="scientific">Saccharothrix texasensis</name>
    <dbReference type="NCBI Taxonomy" id="103734"/>
    <lineage>
        <taxon>Bacteria</taxon>
        <taxon>Bacillati</taxon>
        <taxon>Actinomycetota</taxon>
        <taxon>Actinomycetes</taxon>
        <taxon>Pseudonocardiales</taxon>
        <taxon>Pseudonocardiaceae</taxon>
        <taxon>Saccharothrix</taxon>
    </lineage>
</organism>
<dbReference type="InterPro" id="IPR037069">
    <property type="entry name" value="AcylCoA_DH/ox_N_sf"/>
</dbReference>
<dbReference type="Proteomes" id="UP000268727">
    <property type="component" value="Unassembled WGS sequence"/>
</dbReference>
<dbReference type="InterPro" id="IPR013786">
    <property type="entry name" value="AcylCoA_DH/ox_N"/>
</dbReference>
<dbReference type="CDD" id="cd00567">
    <property type="entry name" value="ACAD"/>
    <property type="match status" value="1"/>
</dbReference>
<dbReference type="PANTHER" id="PTHR43884:SF12">
    <property type="entry name" value="ISOVALERYL-COA DEHYDROGENASE, MITOCHONDRIAL-RELATED"/>
    <property type="match status" value="1"/>
</dbReference>
<keyword evidence="5" id="KW-0560">Oxidoreductase</keyword>
<dbReference type="GO" id="GO:0003995">
    <property type="term" value="F:acyl-CoA dehydrogenase activity"/>
    <property type="evidence" value="ECO:0007669"/>
    <property type="project" value="TreeGrafter"/>
</dbReference>
<feature type="domain" description="Acyl-CoA dehydrogenase/oxidase C-terminal" evidence="6">
    <location>
        <begin position="269"/>
        <end position="393"/>
    </location>
</feature>
<evidence type="ECO:0000313" key="9">
    <source>
        <dbReference type="EMBL" id="ROP35858.1"/>
    </source>
</evidence>
<dbReference type="InterPro" id="IPR009075">
    <property type="entry name" value="AcylCo_DH/oxidase_C"/>
</dbReference>
<dbReference type="InterPro" id="IPR046373">
    <property type="entry name" value="Acyl-CoA_Oxase/DH_mid-dom_sf"/>
</dbReference>
<dbReference type="AlphaFoldDB" id="A0A3N1H052"/>
<evidence type="ECO:0000256" key="2">
    <source>
        <dbReference type="ARBA" id="ARBA00009347"/>
    </source>
</evidence>
<evidence type="ECO:0000256" key="1">
    <source>
        <dbReference type="ARBA" id="ARBA00001974"/>
    </source>
</evidence>
<name>A0A3N1H052_9PSEU</name>
<dbReference type="Pfam" id="PF02770">
    <property type="entry name" value="Acyl-CoA_dh_M"/>
    <property type="match status" value="1"/>
</dbReference>
<dbReference type="Gene3D" id="2.40.110.10">
    <property type="entry name" value="Butyryl-CoA Dehydrogenase, subunit A, domain 2"/>
    <property type="match status" value="1"/>
</dbReference>
<comment type="similarity">
    <text evidence="2 5">Belongs to the acyl-CoA dehydrogenase family.</text>
</comment>
<feature type="domain" description="Acyl-CoA dehydrogenase/oxidase N-terminal" evidence="8">
    <location>
        <begin position="38"/>
        <end position="122"/>
    </location>
</feature>
<evidence type="ECO:0000259" key="7">
    <source>
        <dbReference type="Pfam" id="PF02770"/>
    </source>
</evidence>
<sequence length="549" mass="58363">MGVESLETGLLTGRLDVGLLGDFPEQDAADRAAGDAWVARAEAFVAEHVPDPDALDATRALPDGLIDALRREGFLTAAFAAELGGAALSPYNVLRVVAAASERSVPVGQIIAIQAGVGVGALHPALPEGPLRDMVRDRIKGGALSGFGDTDQAGQNNRLPAMTATLDGEHYVLRGEKLYTGNGPVADLLAVSATIDGGIGVCFVDTASEGFSVESVVEFVGSNGLPNGALGFDGVRVPKEHVLSGAEGQLRLPAMINSIAFLGRVYFTGAPALAVARNCLRWSRSFVNRRMIDGRPLGEYDRVQRMVARAMADVYAMDSVARWSLIGGGVTDRWLERFVAKNILTRTAWMLADRTVALMGAEGLETAASKRRRGAPVLPAERALRDARGFRMAGNVDFQLDSQVAQLLLAAYYRGERPTPGETAVDASALDLSPRNQVHLDAVAEQTRWFAQSCAEATRTAQAELFADEEFLVTSGRIAAELVAASAVLARTAALGTAEAQDLADVHCTAALTRLAGLWRRLSPDGRAEHHKMSRGWLTGSTFEFLTTT</sequence>
<gene>
    <name evidence="9" type="ORF">EDD40_1113</name>
</gene>
<proteinExistence type="inferred from homology"/>
<feature type="domain" description="Acyl-CoA oxidase/dehydrogenase middle" evidence="7">
    <location>
        <begin position="152"/>
        <end position="235"/>
    </location>
</feature>
<dbReference type="Pfam" id="PF02771">
    <property type="entry name" value="Acyl-CoA_dh_N"/>
    <property type="match status" value="1"/>
</dbReference>
<keyword evidence="10" id="KW-1185">Reference proteome</keyword>